<dbReference type="EMBL" id="WBPI01000027">
    <property type="protein sequence ID" value="KAB2446133.1"/>
    <property type="molecule type" value="Genomic_DNA"/>
</dbReference>
<dbReference type="Gene3D" id="1.10.357.10">
    <property type="entry name" value="Tetracycline Repressor, domain 2"/>
    <property type="match status" value="1"/>
</dbReference>
<evidence type="ECO:0000256" key="2">
    <source>
        <dbReference type="ARBA" id="ARBA00023125"/>
    </source>
</evidence>
<dbReference type="PANTHER" id="PTHR47506:SF1">
    <property type="entry name" value="HTH-TYPE TRANSCRIPTIONAL REGULATOR YJDC"/>
    <property type="match status" value="1"/>
</dbReference>
<dbReference type="PANTHER" id="PTHR47506">
    <property type="entry name" value="TRANSCRIPTIONAL REGULATORY PROTEIN"/>
    <property type="match status" value="1"/>
</dbReference>
<gene>
    <name evidence="6" type="ORF">F8165_28975</name>
</gene>
<feature type="DNA-binding region" description="H-T-H motif" evidence="4">
    <location>
        <begin position="29"/>
        <end position="48"/>
    </location>
</feature>
<dbReference type="InterPro" id="IPR001647">
    <property type="entry name" value="HTH_TetR"/>
</dbReference>
<dbReference type="RefSeq" id="WP_097996488.1">
    <property type="nucleotide sequence ID" value="NZ_WBPI01000027.1"/>
</dbReference>
<protein>
    <submittedName>
        <fullName evidence="6">TetR/AcrR family transcriptional regulator</fullName>
    </submittedName>
</protein>
<evidence type="ECO:0000313" key="6">
    <source>
        <dbReference type="EMBL" id="KAB2446133.1"/>
    </source>
</evidence>
<accession>A0AAN5XJQ2</accession>
<name>A0AAN5XJQ2_BACCE</name>
<comment type="caution">
    <text evidence="6">The sequence shown here is derived from an EMBL/GenBank/DDBJ whole genome shotgun (WGS) entry which is preliminary data.</text>
</comment>
<dbReference type="Gene3D" id="1.10.10.60">
    <property type="entry name" value="Homeodomain-like"/>
    <property type="match status" value="1"/>
</dbReference>
<keyword evidence="1" id="KW-0805">Transcription regulation</keyword>
<sequence length="195" mass="22664">MSRRKAFDTDKTLEKIMLLFWQQGYYQTSLEDIVKTSGVKKQSLYNAFGDKRTIFLRTLHIYYDMKIGERIQFLETKEAQNTSKIETLKQFLTWNQNDDDLPQGCMLVNTINEFSNNDSEIANEAQTMFRDYITLIANVVSQGQKNGEITNTKSSYELAEILMNARNGIQVTRRMQMQSEQILTMSNNLLDLIKA</sequence>
<dbReference type="InterPro" id="IPR011075">
    <property type="entry name" value="TetR_C"/>
</dbReference>
<feature type="domain" description="HTH tetR-type" evidence="5">
    <location>
        <begin position="6"/>
        <end position="66"/>
    </location>
</feature>
<keyword evidence="3" id="KW-0804">Transcription</keyword>
<dbReference type="Proteomes" id="UP000461739">
    <property type="component" value="Unassembled WGS sequence"/>
</dbReference>
<dbReference type="Pfam" id="PF00440">
    <property type="entry name" value="TetR_N"/>
    <property type="match status" value="1"/>
</dbReference>
<evidence type="ECO:0000256" key="3">
    <source>
        <dbReference type="ARBA" id="ARBA00023163"/>
    </source>
</evidence>
<dbReference type="SUPFAM" id="SSF48498">
    <property type="entry name" value="Tetracyclin repressor-like, C-terminal domain"/>
    <property type="match status" value="1"/>
</dbReference>
<evidence type="ECO:0000256" key="1">
    <source>
        <dbReference type="ARBA" id="ARBA00023015"/>
    </source>
</evidence>
<evidence type="ECO:0000313" key="7">
    <source>
        <dbReference type="Proteomes" id="UP000461739"/>
    </source>
</evidence>
<dbReference type="GO" id="GO:0003677">
    <property type="term" value="F:DNA binding"/>
    <property type="evidence" value="ECO:0007669"/>
    <property type="project" value="UniProtKB-UniRule"/>
</dbReference>
<dbReference type="PROSITE" id="PS50977">
    <property type="entry name" value="HTH_TETR_2"/>
    <property type="match status" value="1"/>
</dbReference>
<evidence type="ECO:0000256" key="4">
    <source>
        <dbReference type="PROSITE-ProRule" id="PRU00335"/>
    </source>
</evidence>
<organism evidence="6 7">
    <name type="scientific">Bacillus cereus</name>
    <dbReference type="NCBI Taxonomy" id="1396"/>
    <lineage>
        <taxon>Bacteria</taxon>
        <taxon>Bacillati</taxon>
        <taxon>Bacillota</taxon>
        <taxon>Bacilli</taxon>
        <taxon>Bacillales</taxon>
        <taxon>Bacillaceae</taxon>
        <taxon>Bacillus</taxon>
        <taxon>Bacillus cereus group</taxon>
    </lineage>
</organism>
<dbReference type="AlphaFoldDB" id="A0AAN5XJQ2"/>
<evidence type="ECO:0000259" key="5">
    <source>
        <dbReference type="PROSITE" id="PS50977"/>
    </source>
</evidence>
<dbReference type="SUPFAM" id="SSF46689">
    <property type="entry name" value="Homeodomain-like"/>
    <property type="match status" value="1"/>
</dbReference>
<dbReference type="Pfam" id="PF16925">
    <property type="entry name" value="TetR_C_13"/>
    <property type="match status" value="1"/>
</dbReference>
<proteinExistence type="predicted"/>
<dbReference type="InterPro" id="IPR009057">
    <property type="entry name" value="Homeodomain-like_sf"/>
</dbReference>
<dbReference type="InterPro" id="IPR036271">
    <property type="entry name" value="Tet_transcr_reg_TetR-rel_C_sf"/>
</dbReference>
<keyword evidence="2 4" id="KW-0238">DNA-binding</keyword>
<reference evidence="6 7" key="1">
    <citation type="submission" date="2019-10" db="EMBL/GenBank/DDBJ databases">
        <title>Bacillus from the desert of Cuatro Cinegas, Coahuila.</title>
        <authorList>
            <person name="Olmedo-Alvarez G."/>
            <person name="Saldana S."/>
            <person name="Barcelo D."/>
        </authorList>
    </citation>
    <scope>NUCLEOTIDE SEQUENCE [LARGE SCALE GENOMIC DNA]</scope>
    <source>
        <strain evidence="6 7">CH316_11T</strain>
    </source>
</reference>